<dbReference type="InterPro" id="IPR025857">
    <property type="entry name" value="MacB_PCD"/>
</dbReference>
<dbReference type="PANTHER" id="PTHR30572:SF4">
    <property type="entry name" value="ABC TRANSPORTER PERMEASE YTRF"/>
    <property type="match status" value="1"/>
</dbReference>
<dbReference type="RefSeq" id="WP_209590571.1">
    <property type="nucleotide sequence ID" value="NZ_JAGGMU010000001.1"/>
</dbReference>
<evidence type="ECO:0000313" key="11">
    <source>
        <dbReference type="Proteomes" id="UP000740329"/>
    </source>
</evidence>
<dbReference type="Proteomes" id="UP000740329">
    <property type="component" value="Unassembled WGS sequence"/>
</dbReference>
<accession>A0A8J7RDA5</accession>
<feature type="domain" description="MacB-like periplasmic core" evidence="9">
    <location>
        <begin position="21"/>
        <end position="233"/>
    </location>
</feature>
<evidence type="ECO:0000256" key="6">
    <source>
        <dbReference type="ARBA" id="ARBA00038076"/>
    </source>
</evidence>
<evidence type="ECO:0000256" key="7">
    <source>
        <dbReference type="SAM" id="Phobius"/>
    </source>
</evidence>
<dbReference type="OrthoDB" id="11469at2157"/>
<comment type="subcellular location">
    <subcellularLocation>
        <location evidence="1">Cell membrane</location>
        <topology evidence="1">Multi-pass membrane protein</topology>
    </subcellularLocation>
</comment>
<evidence type="ECO:0000259" key="8">
    <source>
        <dbReference type="Pfam" id="PF02687"/>
    </source>
</evidence>
<keyword evidence="3 7" id="KW-0812">Transmembrane</keyword>
<dbReference type="GO" id="GO:0005886">
    <property type="term" value="C:plasma membrane"/>
    <property type="evidence" value="ECO:0007669"/>
    <property type="project" value="UniProtKB-SubCell"/>
</dbReference>
<feature type="transmembrane region" description="Helical" evidence="7">
    <location>
        <begin position="21"/>
        <end position="45"/>
    </location>
</feature>
<dbReference type="EMBL" id="JAGGMV010000001">
    <property type="protein sequence ID" value="MBP2201107.1"/>
    <property type="molecule type" value="Genomic_DNA"/>
</dbReference>
<dbReference type="PANTHER" id="PTHR30572">
    <property type="entry name" value="MEMBRANE COMPONENT OF TRANSPORTER-RELATED"/>
    <property type="match status" value="1"/>
</dbReference>
<reference evidence="10" key="1">
    <citation type="submission" date="2021-03" db="EMBL/GenBank/DDBJ databases">
        <title>Genomic Encyclopedia of Type Strains, Phase IV (KMG-V): Genome sequencing to study the core and pangenomes of soil and plant-associated prokaryotes.</title>
        <authorList>
            <person name="Whitman W."/>
        </authorList>
    </citation>
    <scope>NUCLEOTIDE SEQUENCE</scope>
    <source>
        <strain evidence="10">C4</strain>
    </source>
</reference>
<dbReference type="Pfam" id="PF02687">
    <property type="entry name" value="FtsX"/>
    <property type="match status" value="1"/>
</dbReference>
<feature type="transmembrane region" description="Helical" evidence="7">
    <location>
        <begin position="318"/>
        <end position="340"/>
    </location>
</feature>
<proteinExistence type="inferred from homology"/>
<evidence type="ECO:0000256" key="4">
    <source>
        <dbReference type="ARBA" id="ARBA00022989"/>
    </source>
</evidence>
<evidence type="ECO:0000256" key="2">
    <source>
        <dbReference type="ARBA" id="ARBA00022475"/>
    </source>
</evidence>
<dbReference type="InterPro" id="IPR003838">
    <property type="entry name" value="ABC3_permease_C"/>
</dbReference>
<evidence type="ECO:0000256" key="5">
    <source>
        <dbReference type="ARBA" id="ARBA00023136"/>
    </source>
</evidence>
<keyword evidence="5 7" id="KW-0472">Membrane</keyword>
<keyword evidence="2" id="KW-1003">Cell membrane</keyword>
<evidence type="ECO:0000259" key="9">
    <source>
        <dbReference type="Pfam" id="PF12704"/>
    </source>
</evidence>
<keyword evidence="4 7" id="KW-1133">Transmembrane helix</keyword>
<organism evidence="10 11">
    <name type="scientific">Methanococcus voltae</name>
    <dbReference type="NCBI Taxonomy" id="2188"/>
    <lineage>
        <taxon>Archaea</taxon>
        <taxon>Methanobacteriati</taxon>
        <taxon>Methanobacteriota</taxon>
        <taxon>Methanomada group</taxon>
        <taxon>Methanococci</taxon>
        <taxon>Methanococcales</taxon>
        <taxon>Methanococcaceae</taxon>
        <taxon>Methanococcus</taxon>
    </lineage>
</organism>
<evidence type="ECO:0000256" key="3">
    <source>
        <dbReference type="ARBA" id="ARBA00022692"/>
    </source>
</evidence>
<name>A0A8J7RDA5_METVO</name>
<feature type="transmembrane region" description="Helical" evidence="7">
    <location>
        <begin position="360"/>
        <end position="378"/>
    </location>
</feature>
<dbReference type="GO" id="GO:0022857">
    <property type="term" value="F:transmembrane transporter activity"/>
    <property type="evidence" value="ECO:0007669"/>
    <property type="project" value="TreeGrafter"/>
</dbReference>
<evidence type="ECO:0000313" key="10">
    <source>
        <dbReference type="EMBL" id="MBP2201107.1"/>
    </source>
</evidence>
<gene>
    <name evidence="10" type="ORF">J3E07_000505</name>
</gene>
<evidence type="ECO:0000256" key="1">
    <source>
        <dbReference type="ARBA" id="ARBA00004651"/>
    </source>
</evidence>
<dbReference type="AlphaFoldDB" id="A0A8J7RDA5"/>
<comment type="similarity">
    <text evidence="6">Belongs to the ABC-4 integral membrane protein family.</text>
</comment>
<feature type="domain" description="ABC3 transporter permease C-terminal" evidence="8">
    <location>
        <begin position="270"/>
        <end position="388"/>
    </location>
</feature>
<protein>
    <submittedName>
        <fullName evidence="10">Putative ABC transport system permease protein</fullName>
    </submittedName>
</protein>
<comment type="caution">
    <text evidence="10">The sequence shown here is derived from an EMBL/GenBank/DDBJ whole genome shotgun (WGS) entry which is preliminary data.</text>
</comment>
<sequence length="395" mass="43012">MKLKDVIYFSGRNIIQKKTQSLLTIIGIVIGIMAIVSLISLGYGVQSYIQDSITSVGANIVSVYSKGLGATGTVVEFDKNDVKVVERVRGVDSVMYGSLKGANVEFKKGEEQFLTINGVDPSKYTTIYSEALNYNLESGRWLKDGDKSVCIIGNGVAYDVYERDVKVGDKLIISDKKYKVVGILEEVGDPGEAKTIVIPRESSELFDSDKYQYMIAYVKDVDEVERIAEDMRKDLEDERNEDDFQVYTAQNIAEQVSNIFGVFTMFLVGVASISLIVGAVGISNTMHMSILERRKDIGILKAIGAENSTILKIFVVEAGFLGLVGGIAGTVLGIIIAKIAEYIASGAGYGYIKAWITPELILSVLAFSFVVGVLSGYFPSRSGAKLDPIETLRGD</sequence>
<dbReference type="InterPro" id="IPR050250">
    <property type="entry name" value="Macrolide_Exporter_MacB"/>
</dbReference>
<feature type="transmembrane region" description="Helical" evidence="7">
    <location>
        <begin position="259"/>
        <end position="285"/>
    </location>
</feature>
<dbReference type="Pfam" id="PF12704">
    <property type="entry name" value="MacB_PCD"/>
    <property type="match status" value="1"/>
</dbReference>